<protein>
    <submittedName>
        <fullName evidence="1">Uncharacterized protein</fullName>
    </submittedName>
</protein>
<proteinExistence type="predicted"/>
<sequence>MTDCANVFSEDGLIKKRFGYKQMGTNLPLNGAVMGSDQYYKFGGQNYLLVMTTKDIYQWNSVTKRWVSIGVGEEGSVAYGAGLYSAGGYGMQPNAYGAGTYGASFYGSQKGSIFTGTDEDSFSYDYIRKRTETEPWWVCTNGVDNIKKYDGINFVDLGGSPPKAKRVVAFKEHLHLLDVTETAGRYPQRDRW</sequence>
<comment type="caution">
    <text evidence="1">The sequence shown here is derived from an EMBL/GenBank/DDBJ whole genome shotgun (WGS) entry which is preliminary data.</text>
</comment>
<feature type="non-terminal residue" evidence="1">
    <location>
        <position position="192"/>
    </location>
</feature>
<dbReference type="AlphaFoldDB" id="X1CXQ0"/>
<name>X1CXQ0_9ZZZZ</name>
<organism evidence="1">
    <name type="scientific">marine sediment metagenome</name>
    <dbReference type="NCBI Taxonomy" id="412755"/>
    <lineage>
        <taxon>unclassified sequences</taxon>
        <taxon>metagenomes</taxon>
        <taxon>ecological metagenomes</taxon>
    </lineage>
</organism>
<gene>
    <name evidence="1" type="ORF">S01H4_41248</name>
</gene>
<reference evidence="1" key="1">
    <citation type="journal article" date="2014" name="Front. Microbiol.">
        <title>High frequency of phylogenetically diverse reductive dehalogenase-homologous genes in deep subseafloor sedimentary metagenomes.</title>
        <authorList>
            <person name="Kawai M."/>
            <person name="Futagami T."/>
            <person name="Toyoda A."/>
            <person name="Takaki Y."/>
            <person name="Nishi S."/>
            <person name="Hori S."/>
            <person name="Arai W."/>
            <person name="Tsubouchi T."/>
            <person name="Morono Y."/>
            <person name="Uchiyama I."/>
            <person name="Ito T."/>
            <person name="Fujiyama A."/>
            <person name="Inagaki F."/>
            <person name="Takami H."/>
        </authorList>
    </citation>
    <scope>NUCLEOTIDE SEQUENCE</scope>
    <source>
        <strain evidence="1">Expedition CK06-06</strain>
    </source>
</reference>
<evidence type="ECO:0000313" key="1">
    <source>
        <dbReference type="EMBL" id="GAG97722.1"/>
    </source>
</evidence>
<accession>X1CXQ0</accession>
<dbReference type="EMBL" id="BART01022544">
    <property type="protein sequence ID" value="GAG97722.1"/>
    <property type="molecule type" value="Genomic_DNA"/>
</dbReference>